<feature type="domain" description="PAS" evidence="7">
    <location>
        <begin position="214"/>
        <end position="258"/>
    </location>
</feature>
<dbReference type="InterPro" id="IPR000014">
    <property type="entry name" value="PAS"/>
</dbReference>
<dbReference type="PANTHER" id="PTHR32071:SF57">
    <property type="entry name" value="C4-DICARBOXYLATE TRANSPORT TRANSCRIPTIONAL REGULATORY PROTEIN DCTD"/>
    <property type="match status" value="1"/>
</dbReference>
<dbReference type="PROSITE" id="PS50112">
    <property type="entry name" value="PAS"/>
    <property type="match status" value="1"/>
</dbReference>
<dbReference type="Gene3D" id="3.30.450.40">
    <property type="match status" value="1"/>
</dbReference>
<evidence type="ECO:0000313" key="9">
    <source>
        <dbReference type="Proteomes" id="UP000005695"/>
    </source>
</evidence>
<dbReference type="InterPro" id="IPR058031">
    <property type="entry name" value="AAA_lid_NorR"/>
</dbReference>
<keyword evidence="5" id="KW-0804">Transcription</keyword>
<reference evidence="8" key="2">
    <citation type="submission" date="2006-05" db="EMBL/GenBank/DDBJ databases">
        <title>Sequencing of the draft genome and assembly of Desulfuromonas acetoxidans DSM 684.</title>
        <authorList>
            <consortium name="US DOE Joint Genome Institute (JGI-PGF)"/>
            <person name="Copeland A."/>
            <person name="Lucas S."/>
            <person name="Lapidus A."/>
            <person name="Barry K."/>
            <person name="Detter J.C."/>
            <person name="Glavina del Rio T."/>
            <person name="Hammon N."/>
            <person name="Israni S."/>
            <person name="Dalin E."/>
            <person name="Tice H."/>
            <person name="Bruce D."/>
            <person name="Pitluck S."/>
            <person name="Richardson P."/>
        </authorList>
    </citation>
    <scope>NUCLEOTIDE SEQUENCE [LARGE SCALE GENOMIC DNA]</scope>
    <source>
        <strain evidence="8">DSM 684</strain>
    </source>
</reference>
<reference evidence="8" key="1">
    <citation type="submission" date="2006-05" db="EMBL/GenBank/DDBJ databases">
        <title>Annotation of the draft genome assembly of Desulfuromonas acetoxidans DSM 684.</title>
        <authorList>
            <consortium name="US DOE Joint Genome Institute (JGI-ORNL)"/>
            <person name="Larimer F."/>
            <person name="Land M."/>
            <person name="Hauser L."/>
        </authorList>
    </citation>
    <scope>NUCLEOTIDE SEQUENCE [LARGE SCALE GENOMIC DNA]</scope>
    <source>
        <strain evidence="8">DSM 684</strain>
    </source>
</reference>
<evidence type="ECO:0000256" key="2">
    <source>
        <dbReference type="ARBA" id="ARBA00022840"/>
    </source>
</evidence>
<dbReference type="Gene3D" id="1.10.10.60">
    <property type="entry name" value="Homeodomain-like"/>
    <property type="match status" value="1"/>
</dbReference>
<dbReference type="RefSeq" id="WP_005998010.1">
    <property type="nucleotide sequence ID" value="NZ_AAEW02000002.1"/>
</dbReference>
<evidence type="ECO:0000256" key="1">
    <source>
        <dbReference type="ARBA" id="ARBA00022741"/>
    </source>
</evidence>
<dbReference type="PROSITE" id="PS50045">
    <property type="entry name" value="SIGMA54_INTERACT_4"/>
    <property type="match status" value="1"/>
</dbReference>
<keyword evidence="4" id="KW-0238">DNA-binding</keyword>
<evidence type="ECO:0000256" key="5">
    <source>
        <dbReference type="ARBA" id="ARBA00023163"/>
    </source>
</evidence>
<dbReference type="SMART" id="SM00091">
    <property type="entry name" value="PAS"/>
    <property type="match status" value="1"/>
</dbReference>
<dbReference type="PANTHER" id="PTHR32071">
    <property type="entry name" value="TRANSCRIPTIONAL REGULATORY PROTEIN"/>
    <property type="match status" value="1"/>
</dbReference>
<evidence type="ECO:0000256" key="4">
    <source>
        <dbReference type="ARBA" id="ARBA00023125"/>
    </source>
</evidence>
<dbReference type="GO" id="GO:0005524">
    <property type="term" value="F:ATP binding"/>
    <property type="evidence" value="ECO:0007669"/>
    <property type="project" value="UniProtKB-KW"/>
</dbReference>
<dbReference type="InterPro" id="IPR003018">
    <property type="entry name" value="GAF"/>
</dbReference>
<comment type="caution">
    <text evidence="8">The sequence shown here is derived from an EMBL/GenBank/DDBJ whole genome shotgun (WGS) entry which is preliminary data.</text>
</comment>
<dbReference type="InterPro" id="IPR025662">
    <property type="entry name" value="Sigma_54_int_dom_ATP-bd_1"/>
</dbReference>
<dbReference type="Pfam" id="PF00989">
    <property type="entry name" value="PAS"/>
    <property type="match status" value="1"/>
</dbReference>
<dbReference type="InterPro" id="IPR013767">
    <property type="entry name" value="PAS_fold"/>
</dbReference>
<dbReference type="EMBL" id="AAEW02000002">
    <property type="protein sequence ID" value="EAT17086.1"/>
    <property type="molecule type" value="Genomic_DNA"/>
</dbReference>
<name>Q1K388_DESA6</name>
<dbReference type="InterPro" id="IPR003593">
    <property type="entry name" value="AAA+_ATPase"/>
</dbReference>
<dbReference type="SUPFAM" id="SSF55781">
    <property type="entry name" value="GAF domain-like"/>
    <property type="match status" value="1"/>
</dbReference>
<dbReference type="Gene3D" id="1.10.8.60">
    <property type="match status" value="1"/>
</dbReference>
<dbReference type="GO" id="GO:0043565">
    <property type="term" value="F:sequence-specific DNA binding"/>
    <property type="evidence" value="ECO:0007669"/>
    <property type="project" value="InterPro"/>
</dbReference>
<dbReference type="SUPFAM" id="SSF46689">
    <property type="entry name" value="Homeodomain-like"/>
    <property type="match status" value="1"/>
</dbReference>
<dbReference type="Pfam" id="PF02954">
    <property type="entry name" value="HTH_8"/>
    <property type="match status" value="1"/>
</dbReference>
<evidence type="ECO:0000259" key="7">
    <source>
        <dbReference type="PROSITE" id="PS50112"/>
    </source>
</evidence>
<keyword evidence="3" id="KW-0805">Transcription regulation</keyword>
<dbReference type="PROSITE" id="PS00675">
    <property type="entry name" value="SIGMA54_INTERACT_1"/>
    <property type="match status" value="1"/>
</dbReference>
<dbReference type="Gene3D" id="3.40.50.300">
    <property type="entry name" value="P-loop containing nucleotide triphosphate hydrolases"/>
    <property type="match status" value="1"/>
</dbReference>
<dbReference type="Pfam" id="PF01590">
    <property type="entry name" value="GAF"/>
    <property type="match status" value="1"/>
</dbReference>
<proteinExistence type="predicted"/>
<dbReference type="SMART" id="SM00382">
    <property type="entry name" value="AAA"/>
    <property type="match status" value="1"/>
</dbReference>
<dbReference type="InterPro" id="IPR002078">
    <property type="entry name" value="Sigma_54_int"/>
</dbReference>
<dbReference type="PRINTS" id="PR01590">
    <property type="entry name" value="HTHFIS"/>
</dbReference>
<dbReference type="GO" id="GO:0006355">
    <property type="term" value="P:regulation of DNA-templated transcription"/>
    <property type="evidence" value="ECO:0007669"/>
    <property type="project" value="InterPro"/>
</dbReference>
<organism evidence="8 9">
    <name type="scientific">Desulfuromonas acetoxidans (strain DSM 684 / 11070)</name>
    <dbReference type="NCBI Taxonomy" id="281689"/>
    <lineage>
        <taxon>Bacteria</taxon>
        <taxon>Pseudomonadati</taxon>
        <taxon>Thermodesulfobacteriota</taxon>
        <taxon>Desulfuromonadia</taxon>
        <taxon>Desulfuromonadales</taxon>
        <taxon>Desulfuromonadaceae</taxon>
        <taxon>Desulfuromonas</taxon>
    </lineage>
</organism>
<dbReference type="InterPro" id="IPR035965">
    <property type="entry name" value="PAS-like_dom_sf"/>
</dbReference>
<dbReference type="InterPro" id="IPR025944">
    <property type="entry name" value="Sigma_54_int_dom_CS"/>
</dbReference>
<dbReference type="CDD" id="cd00130">
    <property type="entry name" value="PAS"/>
    <property type="match status" value="1"/>
</dbReference>
<dbReference type="SUPFAM" id="SSF52540">
    <property type="entry name" value="P-loop containing nucleoside triphosphate hydrolases"/>
    <property type="match status" value="1"/>
</dbReference>
<dbReference type="SUPFAM" id="SSF55785">
    <property type="entry name" value="PYP-like sensor domain (PAS domain)"/>
    <property type="match status" value="1"/>
</dbReference>
<feature type="domain" description="Sigma-54 factor interaction" evidence="6">
    <location>
        <begin position="341"/>
        <end position="571"/>
    </location>
</feature>
<keyword evidence="9" id="KW-1185">Reference proteome</keyword>
<evidence type="ECO:0000256" key="3">
    <source>
        <dbReference type="ARBA" id="ARBA00023015"/>
    </source>
</evidence>
<dbReference type="PROSITE" id="PS00676">
    <property type="entry name" value="SIGMA54_INTERACT_2"/>
    <property type="match status" value="1"/>
</dbReference>
<sequence>MSVRAEQELMAASERLNRELQTGQLSQIAANSWRRCLQLNVDPSRHVRVDMGARELKKRIEAHQDLVTVATPTMENIYNFVNDSGFQVVLSDNHGYLLKVLGERKTPCPSTLARLFPGANWNESLRGTNAIGTCLVERKPLKIHASEHFFEENQTLTCSAAPIFSPEGELLAVLNLSGDHRYANDLALGMVVAGANAIENQLQLHRVNTKLYASYKYSDTIIQSMSEGLVIVDPAGEITKINQVGARILGVSAREAIGLHISKMFGDNAPVLDLLRTGIAYENKEVMLDGGQRAFYCSATLLRDDYGQMIGAVSVLRPRSSSKRSRCLPTTQRARYSFDEMIGDSDAMKKTRHMAERASRSLSTVLIQGESGTGKELIAQGIHNASSRHGQPFVAVNCAAITETLLESELFGYEEGSFTGAKKGGQPGKVEMANGGTLFLDEIGDMPLQMQVKLLRMLQERRICRVGSSEEISIDVRIIAATHQNLKQAVQEGCFRKDLYYRLNVLPITIPPLRERMDDLPALAKFLVTKLSGRFGKEPVAISSLFMRACQSYDWPGNIRELENVIERAMNMVDDGDALTAEMIDLDPVELPADHAIPDGVRPLKEVEMEMVVRALEMSRGNIVHASSLLGISRNTIYRKIKEYDIVV</sequence>
<dbReference type="CDD" id="cd00009">
    <property type="entry name" value="AAA"/>
    <property type="match status" value="1"/>
</dbReference>
<gene>
    <name evidence="8" type="ORF">Dace_2952</name>
</gene>
<accession>Q1K388</accession>
<evidence type="ECO:0000313" key="8">
    <source>
        <dbReference type="EMBL" id="EAT17086.1"/>
    </source>
</evidence>
<dbReference type="InterPro" id="IPR025943">
    <property type="entry name" value="Sigma_54_int_dom_ATP-bd_2"/>
</dbReference>
<keyword evidence="2" id="KW-0067">ATP-binding</keyword>
<dbReference type="Gene3D" id="3.30.450.20">
    <property type="entry name" value="PAS domain"/>
    <property type="match status" value="1"/>
</dbReference>
<dbReference type="InterPro" id="IPR027417">
    <property type="entry name" value="P-loop_NTPase"/>
</dbReference>
<keyword evidence="1" id="KW-0547">Nucleotide-binding</keyword>
<dbReference type="InterPro" id="IPR009057">
    <property type="entry name" value="Homeodomain-like_sf"/>
</dbReference>
<dbReference type="OrthoDB" id="9814761at2"/>
<evidence type="ECO:0000259" key="6">
    <source>
        <dbReference type="PROSITE" id="PS50045"/>
    </source>
</evidence>
<dbReference type="Proteomes" id="UP000005695">
    <property type="component" value="Unassembled WGS sequence"/>
</dbReference>
<dbReference type="Pfam" id="PF00158">
    <property type="entry name" value="Sigma54_activat"/>
    <property type="match status" value="1"/>
</dbReference>
<dbReference type="NCBIfam" id="TIGR00229">
    <property type="entry name" value="sensory_box"/>
    <property type="match status" value="1"/>
</dbReference>
<dbReference type="InterPro" id="IPR002197">
    <property type="entry name" value="HTH_Fis"/>
</dbReference>
<dbReference type="InterPro" id="IPR029016">
    <property type="entry name" value="GAF-like_dom_sf"/>
</dbReference>
<dbReference type="FunFam" id="3.40.50.300:FF:000006">
    <property type="entry name" value="DNA-binding transcriptional regulator NtrC"/>
    <property type="match status" value="1"/>
</dbReference>
<dbReference type="Pfam" id="PF25601">
    <property type="entry name" value="AAA_lid_14"/>
    <property type="match status" value="1"/>
</dbReference>
<protein>
    <submittedName>
        <fullName evidence="8">Sigma54 specific transcriptional regulator, Fis family</fullName>
    </submittedName>
</protein>
<dbReference type="AlphaFoldDB" id="Q1K388"/>
<dbReference type="PROSITE" id="PS00688">
    <property type="entry name" value="SIGMA54_INTERACT_3"/>
    <property type="match status" value="1"/>
</dbReference>